<keyword evidence="6" id="KW-1185">Reference proteome</keyword>
<feature type="domain" description="Multidrug resistance protein MdtA-like barrel-sandwich hybrid" evidence="4">
    <location>
        <begin position="62"/>
        <end position="202"/>
    </location>
</feature>
<dbReference type="RefSeq" id="WP_200465844.1">
    <property type="nucleotide sequence ID" value="NZ_JAENRR010000038.1"/>
</dbReference>
<dbReference type="InterPro" id="IPR058625">
    <property type="entry name" value="MdtA-like_BSH"/>
</dbReference>
<proteinExistence type="inferred from homology"/>
<keyword evidence="3" id="KW-0812">Transmembrane</keyword>
<name>A0ABS1HLT2_9BACT</name>
<dbReference type="InterPro" id="IPR006143">
    <property type="entry name" value="RND_pump_MFP"/>
</dbReference>
<evidence type="ECO:0000313" key="5">
    <source>
        <dbReference type="EMBL" id="MBK3518618.1"/>
    </source>
</evidence>
<evidence type="ECO:0000256" key="1">
    <source>
        <dbReference type="ARBA" id="ARBA00009477"/>
    </source>
</evidence>
<feature type="transmembrane region" description="Helical" evidence="3">
    <location>
        <begin position="7"/>
        <end position="25"/>
    </location>
</feature>
<dbReference type="Gene3D" id="2.40.50.100">
    <property type="match status" value="1"/>
</dbReference>
<reference evidence="5 6" key="1">
    <citation type="submission" date="2021-01" db="EMBL/GenBank/DDBJ databases">
        <title>Carboxyliciviraga sp.nov., isolated from coastal sediments.</title>
        <authorList>
            <person name="Lu D."/>
            <person name="Zhang T."/>
        </authorList>
    </citation>
    <scope>NUCLEOTIDE SEQUENCE [LARGE SCALE GENOMIC DNA]</scope>
    <source>
        <strain evidence="5 6">N1Y132</strain>
    </source>
</reference>
<feature type="coiled-coil region" evidence="2">
    <location>
        <begin position="100"/>
        <end position="165"/>
    </location>
</feature>
<comment type="caution">
    <text evidence="5">The sequence shown here is derived from an EMBL/GenBank/DDBJ whole genome shotgun (WGS) entry which is preliminary data.</text>
</comment>
<dbReference type="Gene3D" id="2.40.30.170">
    <property type="match status" value="1"/>
</dbReference>
<dbReference type="Gene3D" id="6.20.50.140">
    <property type="match status" value="1"/>
</dbReference>
<dbReference type="EMBL" id="JAENRR010000038">
    <property type="protein sequence ID" value="MBK3518618.1"/>
    <property type="molecule type" value="Genomic_DNA"/>
</dbReference>
<dbReference type="NCBIfam" id="TIGR01730">
    <property type="entry name" value="RND_mfp"/>
    <property type="match status" value="1"/>
</dbReference>
<dbReference type="Pfam" id="PF25917">
    <property type="entry name" value="BSH_RND"/>
    <property type="match status" value="1"/>
</dbReference>
<gene>
    <name evidence="5" type="ORF">JIV24_14830</name>
</gene>
<organism evidence="5 6">
    <name type="scientific">Carboxylicivirga marina</name>
    <dbReference type="NCBI Taxonomy" id="2800988"/>
    <lineage>
        <taxon>Bacteria</taxon>
        <taxon>Pseudomonadati</taxon>
        <taxon>Bacteroidota</taxon>
        <taxon>Bacteroidia</taxon>
        <taxon>Marinilabiliales</taxon>
        <taxon>Marinilabiliaceae</taxon>
        <taxon>Carboxylicivirga</taxon>
    </lineage>
</organism>
<dbReference type="Gene3D" id="1.10.287.470">
    <property type="entry name" value="Helix hairpin bin"/>
    <property type="match status" value="1"/>
</dbReference>
<accession>A0ABS1HLT2</accession>
<protein>
    <submittedName>
        <fullName evidence="5">Efflux RND transporter periplasmic adaptor subunit</fullName>
    </submittedName>
</protein>
<dbReference type="Proteomes" id="UP000605676">
    <property type="component" value="Unassembled WGS sequence"/>
</dbReference>
<evidence type="ECO:0000256" key="2">
    <source>
        <dbReference type="SAM" id="Coils"/>
    </source>
</evidence>
<evidence type="ECO:0000313" key="6">
    <source>
        <dbReference type="Proteomes" id="UP000605676"/>
    </source>
</evidence>
<keyword evidence="2" id="KW-0175">Coiled coil</keyword>
<comment type="similarity">
    <text evidence="1">Belongs to the membrane fusion protein (MFP) (TC 8.A.1) family.</text>
</comment>
<sequence length="364" mass="40463">MKKIVKIFISVLFVGLVIFGFVYLYNKSKVKDIIYETKNPSVDNVIQKTVATGSVTPRKEILIKPQVSGIIAELYVEPGDHVKKNDLLAKIKIIPDMVALNAAESRLNKAKLRLEDAQLVYDRQKGVFEQGVIAEAEFQNYRIDYNTALEEVEAAENNLQLIKEGITKKSGEITNTLIRSTIEGMVLDVPVEVGTSVIQTNTFNEGTTIASVADMNEMIFEGKIDETEVGKIKEGMKLELTIGAIEEEKFDAELEYISPKGVEENGAVQFEIKAKVKLSSSNFIRAGYSANANIVLDRRDSVLTVSESLILFENENKDSIYVEIETAPQVFEKRFISTGLSDGIKIEIKEGLTKKDKVKVPQAS</sequence>
<dbReference type="SUPFAM" id="SSF111369">
    <property type="entry name" value="HlyD-like secretion proteins"/>
    <property type="match status" value="1"/>
</dbReference>
<evidence type="ECO:0000256" key="3">
    <source>
        <dbReference type="SAM" id="Phobius"/>
    </source>
</evidence>
<dbReference type="PANTHER" id="PTHR30469">
    <property type="entry name" value="MULTIDRUG RESISTANCE PROTEIN MDTA"/>
    <property type="match status" value="1"/>
</dbReference>
<dbReference type="PANTHER" id="PTHR30469:SF33">
    <property type="entry name" value="SLR1207 PROTEIN"/>
    <property type="match status" value="1"/>
</dbReference>
<keyword evidence="3" id="KW-1133">Transmembrane helix</keyword>
<keyword evidence="3" id="KW-0472">Membrane</keyword>
<evidence type="ECO:0000259" key="4">
    <source>
        <dbReference type="Pfam" id="PF25917"/>
    </source>
</evidence>